<keyword evidence="3" id="KW-0804">Transcription</keyword>
<protein>
    <submittedName>
        <fullName evidence="6">TetR family transcriptional regulator</fullName>
    </submittedName>
</protein>
<evidence type="ECO:0000313" key="7">
    <source>
        <dbReference type="Proteomes" id="UP001596337"/>
    </source>
</evidence>
<dbReference type="PROSITE" id="PS50977">
    <property type="entry name" value="HTH_TETR_2"/>
    <property type="match status" value="1"/>
</dbReference>
<dbReference type="EMBL" id="JBHSXX010000001">
    <property type="protein sequence ID" value="MFC6867590.1"/>
    <property type="molecule type" value="Genomic_DNA"/>
</dbReference>
<dbReference type="PANTHER" id="PTHR47506:SF3">
    <property type="entry name" value="HTH-TYPE TRANSCRIPTIONAL REGULATOR LMRA"/>
    <property type="match status" value="1"/>
</dbReference>
<evidence type="ECO:0000313" key="6">
    <source>
        <dbReference type="EMBL" id="MFC6867590.1"/>
    </source>
</evidence>
<dbReference type="Proteomes" id="UP001596337">
    <property type="component" value="Unassembled WGS sequence"/>
</dbReference>
<dbReference type="Pfam" id="PF00440">
    <property type="entry name" value="TetR_N"/>
    <property type="match status" value="1"/>
</dbReference>
<proteinExistence type="predicted"/>
<dbReference type="InterPro" id="IPR049484">
    <property type="entry name" value="Rv0078-like_C"/>
</dbReference>
<dbReference type="InterPro" id="IPR001647">
    <property type="entry name" value="HTH_TetR"/>
</dbReference>
<dbReference type="PROSITE" id="PS01081">
    <property type="entry name" value="HTH_TETR_1"/>
    <property type="match status" value="1"/>
</dbReference>
<dbReference type="Pfam" id="PF21351">
    <property type="entry name" value="TetR_C_41"/>
    <property type="match status" value="1"/>
</dbReference>
<sequence length="204" mass="22464">MASVKSRREMYAEATRAALIEAATELFTRHGFAGTSLEDVAAAAQVTRGAVYHHFAGKQALFEAVLDEQELHMTKRISTAVAQHDDPWEGSIAAIDVFLDLCCDPVYSKIVWQEGPTALGLARWHECEEKYAYGLVEASINALIEAGYLERKAVDTTIRFAFQIFGAAGMTLADTPAAEKPRVRDECADVMRRMLAGLRVPEAR</sequence>
<name>A0ABW2BZ29_9PSEU</name>
<evidence type="ECO:0000256" key="3">
    <source>
        <dbReference type="ARBA" id="ARBA00023163"/>
    </source>
</evidence>
<feature type="domain" description="HTH tetR-type" evidence="5">
    <location>
        <begin position="13"/>
        <end position="73"/>
    </location>
</feature>
<evidence type="ECO:0000256" key="1">
    <source>
        <dbReference type="ARBA" id="ARBA00023015"/>
    </source>
</evidence>
<gene>
    <name evidence="6" type="ORF">ACFQGD_10550</name>
</gene>
<feature type="DNA-binding region" description="H-T-H motif" evidence="4">
    <location>
        <begin position="36"/>
        <end position="55"/>
    </location>
</feature>
<reference evidence="7" key="1">
    <citation type="journal article" date="2019" name="Int. J. Syst. Evol. Microbiol.">
        <title>The Global Catalogue of Microorganisms (GCM) 10K type strain sequencing project: providing services to taxonomists for standard genome sequencing and annotation.</title>
        <authorList>
            <consortium name="The Broad Institute Genomics Platform"/>
            <consortium name="The Broad Institute Genome Sequencing Center for Infectious Disease"/>
            <person name="Wu L."/>
            <person name="Ma J."/>
        </authorList>
    </citation>
    <scope>NUCLEOTIDE SEQUENCE [LARGE SCALE GENOMIC DNA]</scope>
    <source>
        <strain evidence="7">KCTC 32255</strain>
    </source>
</reference>
<keyword evidence="2 4" id="KW-0238">DNA-binding</keyword>
<evidence type="ECO:0000259" key="5">
    <source>
        <dbReference type="PROSITE" id="PS50977"/>
    </source>
</evidence>
<keyword evidence="7" id="KW-1185">Reference proteome</keyword>
<organism evidence="6 7">
    <name type="scientific">Haloechinothrix salitolerans</name>
    <dbReference type="NCBI Taxonomy" id="926830"/>
    <lineage>
        <taxon>Bacteria</taxon>
        <taxon>Bacillati</taxon>
        <taxon>Actinomycetota</taxon>
        <taxon>Actinomycetes</taxon>
        <taxon>Pseudonocardiales</taxon>
        <taxon>Pseudonocardiaceae</taxon>
        <taxon>Haloechinothrix</taxon>
    </lineage>
</organism>
<dbReference type="InterPro" id="IPR023772">
    <property type="entry name" value="DNA-bd_HTH_TetR-type_CS"/>
</dbReference>
<dbReference type="PRINTS" id="PR00455">
    <property type="entry name" value="HTHTETR"/>
</dbReference>
<keyword evidence="1" id="KW-0805">Transcription regulation</keyword>
<dbReference type="Gene3D" id="1.10.357.10">
    <property type="entry name" value="Tetracycline Repressor, domain 2"/>
    <property type="match status" value="1"/>
</dbReference>
<dbReference type="SUPFAM" id="SSF46689">
    <property type="entry name" value="Homeodomain-like"/>
    <property type="match status" value="1"/>
</dbReference>
<dbReference type="InterPro" id="IPR009057">
    <property type="entry name" value="Homeodomain-like_sf"/>
</dbReference>
<evidence type="ECO:0000256" key="2">
    <source>
        <dbReference type="ARBA" id="ARBA00023125"/>
    </source>
</evidence>
<dbReference type="PANTHER" id="PTHR47506">
    <property type="entry name" value="TRANSCRIPTIONAL REGULATORY PROTEIN"/>
    <property type="match status" value="1"/>
</dbReference>
<accession>A0ABW2BZ29</accession>
<evidence type="ECO:0000256" key="4">
    <source>
        <dbReference type="PROSITE-ProRule" id="PRU00335"/>
    </source>
</evidence>
<dbReference type="RefSeq" id="WP_345399963.1">
    <property type="nucleotide sequence ID" value="NZ_BAABLA010000096.1"/>
</dbReference>
<comment type="caution">
    <text evidence="6">The sequence shown here is derived from an EMBL/GenBank/DDBJ whole genome shotgun (WGS) entry which is preliminary data.</text>
</comment>